<dbReference type="AlphaFoldDB" id="M5ILJ5"/>
<name>M5ILJ5_9BACT</name>
<evidence type="ECO:0000313" key="3">
    <source>
        <dbReference type="Proteomes" id="UP000011939"/>
    </source>
</evidence>
<keyword evidence="1" id="KW-0472">Membrane</keyword>
<accession>M5ILJ5</accession>
<comment type="caution">
    <text evidence="2">The sequence shown here is derived from an EMBL/GenBank/DDBJ whole genome shotgun (WGS) entry which is preliminary data.</text>
</comment>
<protein>
    <submittedName>
        <fullName evidence="2">Uncharacterized protein</fullName>
    </submittedName>
</protein>
<keyword evidence="1" id="KW-0812">Transmembrane</keyword>
<evidence type="ECO:0000313" key="2">
    <source>
        <dbReference type="EMBL" id="EKU12060.1"/>
    </source>
</evidence>
<dbReference type="Proteomes" id="UP000011939">
    <property type="component" value="Unassembled WGS sequence"/>
</dbReference>
<dbReference type="PATRIC" id="fig|1244083.3.peg.760"/>
<gene>
    <name evidence="2" type="ORF">CSUNSWCD_1384</name>
</gene>
<dbReference type="EMBL" id="AMZQ01000002">
    <property type="protein sequence ID" value="EKU12060.1"/>
    <property type="molecule type" value="Genomic_DNA"/>
</dbReference>
<organism evidence="2 3">
    <name type="scientific">Campylobacter showae CSUNSWCD</name>
    <dbReference type="NCBI Taxonomy" id="1244083"/>
    <lineage>
        <taxon>Bacteria</taxon>
        <taxon>Pseudomonadati</taxon>
        <taxon>Campylobacterota</taxon>
        <taxon>Epsilonproteobacteria</taxon>
        <taxon>Campylobacterales</taxon>
        <taxon>Campylobacteraceae</taxon>
        <taxon>Campylobacter</taxon>
    </lineage>
</organism>
<evidence type="ECO:0000256" key="1">
    <source>
        <dbReference type="SAM" id="Phobius"/>
    </source>
</evidence>
<keyword evidence="1" id="KW-1133">Transmembrane helix</keyword>
<proteinExistence type="predicted"/>
<reference evidence="2 3" key="1">
    <citation type="journal article" date="2013" name="Genome Announc.">
        <title>Genome Sequence of Campylobacter showae UNSWCD, Isolated from a Patient with Crohn's Disease.</title>
        <authorList>
            <person name="Tay A.P."/>
            <person name="Kaakoush N.O."/>
            <person name="Deshpande N.P."/>
            <person name="Chen Z."/>
            <person name="Mitchell H."/>
            <person name="Wilkins M.R."/>
        </authorList>
    </citation>
    <scope>NUCLEOTIDE SEQUENCE [LARGE SCALE GENOMIC DNA]</scope>
    <source>
        <strain evidence="2 3">CSUNSWCD</strain>
    </source>
</reference>
<feature type="transmembrane region" description="Helical" evidence="1">
    <location>
        <begin position="12"/>
        <end position="33"/>
    </location>
</feature>
<sequence>MKQILEIVFWSFFNLIKALMFAWFIIVSFCGLLKTELVQN</sequence>